<dbReference type="EMBL" id="BSFF01000002">
    <property type="protein sequence ID" value="GLK55785.1"/>
    <property type="molecule type" value="Genomic_DNA"/>
</dbReference>
<comment type="caution">
    <text evidence="3">The sequence shown here is derived from an EMBL/GenBank/DDBJ whole genome shotgun (WGS) entry which is preliminary data.</text>
</comment>
<reference evidence="3" key="1">
    <citation type="journal article" date="2014" name="Int. J. Syst. Evol. Microbiol.">
        <title>Complete genome sequence of Corynebacterium casei LMG S-19264T (=DSM 44701T), isolated from a smear-ripened cheese.</title>
        <authorList>
            <consortium name="US DOE Joint Genome Institute (JGI-PGF)"/>
            <person name="Walter F."/>
            <person name="Albersmeier A."/>
            <person name="Kalinowski J."/>
            <person name="Ruckert C."/>
        </authorList>
    </citation>
    <scope>NUCLEOTIDE SEQUENCE</scope>
    <source>
        <strain evidence="3">VKM B-1606</strain>
    </source>
</reference>
<evidence type="ECO:0000313" key="6">
    <source>
        <dbReference type="Proteomes" id="UP001143400"/>
    </source>
</evidence>
<keyword evidence="5" id="KW-1185">Reference proteome</keyword>
<gene>
    <name evidence="3" type="ORF">GCM10008170_18040</name>
    <name evidence="4" type="ORF">JOD31_000703</name>
</gene>
<dbReference type="PANTHER" id="PTHR33840">
    <property type="match status" value="1"/>
</dbReference>
<dbReference type="PANTHER" id="PTHR33840:SF1">
    <property type="entry name" value="TLE1 PHOSPHOLIPASE DOMAIN-CONTAINING PROTEIN"/>
    <property type="match status" value="1"/>
</dbReference>
<dbReference type="AlphaFoldDB" id="A0A9W6IV76"/>
<dbReference type="EMBL" id="JAFBCY010000001">
    <property type="protein sequence ID" value="MBM7850491.1"/>
    <property type="molecule type" value="Genomic_DNA"/>
</dbReference>
<evidence type="ECO:0000313" key="5">
    <source>
        <dbReference type="Proteomes" id="UP000758856"/>
    </source>
</evidence>
<sequence>MTDRVVCCDGTWNTPDDLDDGLPAATNVHKIYSALANPDPRKRYYHPGVGTGGGWWTRVAGGAAGVGLTKNVKSAYQWLAQVYEPGDRIWLFGFSRGAFTVRSLSGMISRCGLLDLKGLSDDAIWAAVDGAFDDYRARKDDVSSTKARPLKGVPSGQPAKGKTPIHFIGVWDTVGALGIPDDMALLNLIDDPARYEFHDTDLSPNVVHARHAIAIDERRQSFTPTLWSDTPPKQNLKQRWFPGVHADVGGGYGQTGLSDGALAWMMEEAKAQGLAFRAGAEAQLRPDARGVLHDSRTGVFKTLKSRPREVPSFADAAAPLHASARDRHENPPLTQLSYWPTTRLPKPASKAKTPAKPSATVDVFAREPWNATGLFLEAGARYAFAAAGQWLDKSIPSGPAGSEDGEFHLGEAAHALLAGWGKAERLYKTLTGNQQADFWLTKREDAFGWFALVGVVASGAWIDEGGKEIGRPLRREAKPMIPQHETFLIGAKATFTPRASGYLYCFANDTWQTYDNNSGSVRLTVTRV</sequence>
<dbReference type="Pfam" id="PF09994">
    <property type="entry name" value="T6SS_Tle1-like_cat"/>
    <property type="match status" value="1"/>
</dbReference>
<feature type="region of interest" description="Disordered" evidence="1">
    <location>
        <begin position="327"/>
        <end position="355"/>
    </location>
</feature>
<organism evidence="3 6">
    <name type="scientific">Methylopila capsulata</name>
    <dbReference type="NCBI Taxonomy" id="61654"/>
    <lineage>
        <taxon>Bacteria</taxon>
        <taxon>Pseudomonadati</taxon>
        <taxon>Pseudomonadota</taxon>
        <taxon>Alphaproteobacteria</taxon>
        <taxon>Hyphomicrobiales</taxon>
        <taxon>Methylopilaceae</taxon>
        <taxon>Methylopila</taxon>
    </lineage>
</organism>
<feature type="domain" description="T6SS Phospholipase effector Tle1-like catalytic" evidence="2">
    <location>
        <begin position="5"/>
        <end position="268"/>
    </location>
</feature>
<evidence type="ECO:0000259" key="2">
    <source>
        <dbReference type="Pfam" id="PF09994"/>
    </source>
</evidence>
<dbReference type="InterPro" id="IPR018712">
    <property type="entry name" value="Tle1-like_cat"/>
</dbReference>
<evidence type="ECO:0000256" key="1">
    <source>
        <dbReference type="SAM" id="MobiDB-lite"/>
    </source>
</evidence>
<accession>A0A9W6IV76</accession>
<dbReference type="Proteomes" id="UP001143400">
    <property type="component" value="Unassembled WGS sequence"/>
</dbReference>
<evidence type="ECO:0000313" key="3">
    <source>
        <dbReference type="EMBL" id="GLK55785.1"/>
    </source>
</evidence>
<proteinExistence type="predicted"/>
<protein>
    <submittedName>
        <fullName evidence="4">Uncharacterized protein (DUF2235 family)</fullName>
    </submittedName>
</protein>
<dbReference type="Proteomes" id="UP000758856">
    <property type="component" value="Unassembled WGS sequence"/>
</dbReference>
<dbReference type="Gene3D" id="2.60.120.430">
    <property type="entry name" value="Galactose-binding lectin"/>
    <property type="match status" value="1"/>
</dbReference>
<dbReference type="SUPFAM" id="SSF53474">
    <property type="entry name" value="alpha/beta-Hydrolases"/>
    <property type="match status" value="1"/>
</dbReference>
<reference evidence="4 5" key="2">
    <citation type="submission" date="2021-01" db="EMBL/GenBank/DDBJ databases">
        <title>Genomic Encyclopedia of Type Strains, Phase IV (KMG-IV): sequencing the most valuable type-strain genomes for metagenomic binning, comparative biology and taxonomic classification.</title>
        <authorList>
            <person name="Goeker M."/>
        </authorList>
    </citation>
    <scope>NUCLEOTIDE SEQUENCE [LARGE SCALE GENOMIC DNA]</scope>
    <source>
        <strain evidence="4 5">DSM 6130</strain>
    </source>
</reference>
<dbReference type="InterPro" id="IPR029058">
    <property type="entry name" value="AB_hydrolase_fold"/>
</dbReference>
<dbReference type="RefSeq" id="WP_204948909.1">
    <property type="nucleotide sequence ID" value="NZ_BSFF01000002.1"/>
</dbReference>
<evidence type="ECO:0000313" key="4">
    <source>
        <dbReference type="EMBL" id="MBM7850491.1"/>
    </source>
</evidence>
<dbReference type="Gene3D" id="3.40.50.1820">
    <property type="entry name" value="alpha/beta hydrolase"/>
    <property type="match status" value="1"/>
</dbReference>
<reference evidence="3" key="3">
    <citation type="submission" date="2023-01" db="EMBL/GenBank/DDBJ databases">
        <authorList>
            <person name="Sun Q."/>
            <person name="Evtushenko L."/>
        </authorList>
    </citation>
    <scope>NUCLEOTIDE SEQUENCE</scope>
    <source>
        <strain evidence="3">VKM B-1606</strain>
    </source>
</reference>
<feature type="compositionally biased region" description="Low complexity" evidence="1">
    <location>
        <begin position="345"/>
        <end position="355"/>
    </location>
</feature>
<name>A0A9W6IV76_9HYPH</name>